<feature type="domain" description="PWWP" evidence="13">
    <location>
        <begin position="728"/>
        <end position="796"/>
    </location>
</feature>
<dbReference type="PROSITE" id="PS50868">
    <property type="entry name" value="POST_SET"/>
    <property type="match status" value="1"/>
</dbReference>
<feature type="region of interest" description="Disordered" evidence="10">
    <location>
        <begin position="1029"/>
        <end position="1062"/>
    </location>
</feature>
<keyword evidence="2 16" id="KW-0808">Transferase</keyword>
<feature type="domain" description="PWWP" evidence="13">
    <location>
        <begin position="513"/>
        <end position="576"/>
    </location>
</feature>
<evidence type="ECO:0000313" key="16">
    <source>
        <dbReference type="EMBL" id="QDZ21535.1"/>
    </source>
</evidence>
<dbReference type="SMART" id="SM00317">
    <property type="entry name" value="SET"/>
    <property type="match status" value="1"/>
</dbReference>
<feature type="region of interest" description="Disordered" evidence="10">
    <location>
        <begin position="1495"/>
        <end position="1542"/>
    </location>
</feature>
<dbReference type="CDD" id="cd20404">
    <property type="entry name" value="Tudor_Agenet_AtEML-like"/>
    <property type="match status" value="3"/>
</dbReference>
<evidence type="ECO:0000313" key="17">
    <source>
        <dbReference type="Proteomes" id="UP000316726"/>
    </source>
</evidence>
<evidence type="ECO:0000256" key="2">
    <source>
        <dbReference type="ARBA" id="ARBA00022679"/>
    </source>
</evidence>
<dbReference type="InterPro" id="IPR002999">
    <property type="entry name" value="Tudor"/>
</dbReference>
<evidence type="ECO:0000259" key="15">
    <source>
        <dbReference type="PROSITE" id="PS51805"/>
    </source>
</evidence>
<accession>A0A5B8MPL1</accession>
<feature type="compositionally biased region" description="Basic and acidic residues" evidence="10">
    <location>
        <begin position="36"/>
        <end position="47"/>
    </location>
</feature>
<dbReference type="Proteomes" id="UP000316726">
    <property type="component" value="Chromosome 5"/>
</dbReference>
<dbReference type="GO" id="GO:0006357">
    <property type="term" value="P:regulation of transcription by RNA polymerase II"/>
    <property type="evidence" value="ECO:0007669"/>
    <property type="project" value="TreeGrafter"/>
</dbReference>
<keyword evidence="5 9" id="KW-0863">Zinc-finger</keyword>
<sequence length="2549" mass="285548">MIAKQQQTNTNTNTKKKKNNNNNNNDNNNNGCFVVGEREREGGRGEKEEENEAEVPSNGREDERREDTNQNASTSGSEGGVAKHSRVRVVEVPSAVPSTTEDGGRGNGEIVQLLDEVVGEVAEAAVPAPLEHAAAGGSAGSSDLVPVETRVEILWDNPKQYFGGVVTAFDWETGIYSIRYDDGEVGEEDLHADATTFRVVEEADLVGRRVEVHFEAGGSLPGGWYPGTIEAKVEARGRQLYHVRYDDGDEDDLDPRSRETMYRLLPEGSDDTETGPLKTGKKRGRKSKVESGDQKRNRTGGKRKTKATDQDAQGAAEPGSLPVGTRLEVLFDNPPQYYPGTVVMVTKKKKGKGELHHIRYDDGDEEPVDLHDGGTVYRLVEVKGAPKKRKVAAASAVKQAKEEGGKDKEKKRMKKKSRTFHPVRTRVEIWFDDLKKFCSATVIAHKQEGKSKKFKHCVQYEEDLLIEYVDLDAGDTKYRVVDPESMPKKKVKSPRKEVAKAQRKMQQLVRARPEDIVWARMKGYPWWPCEKLVDPDEAMNGGQSSKNKRVSILFFGKDVRDRGVVDSSQVVPFLDHFEEHASLDKSTTTTKALKKKQRNPKLVTQREMAIQQACSALGYVYKDGKLKKGKAGDASAQAKVGKTVKRKKPEETAEEKAAKAKAKEEELSAAMKKRIAAGLRVPKPKVIEDFGYPTNGSKPKKAKREEPPVQVAKVEEKLPVVPLEHFEVNDIVWAKSRGCPFWPAQIVDLNQLPDAVKRLRKVKTLSVIYLGPSSKEQRGADYGWIGKGDILPFKEYVENFRTQRITKSHKSCNYFKAIDIAERIQRGEDCQGVEEVDVPPPDQAEPGAEKVVVDDGTPRCKSCNCVLKGGVSHEARRWTNLCRSCKNCYENGDFCKVCEDLYLPTEKDMACCDSCNSWIHGRCDPEAANVIAMQAKNPNSEVPYKCVICREIFTKHRKASKFSKGVTFLNQGTKLQMEAKRLFAVDYLVQARKKKGFSIRSVNEEEEAVKNAWTELGAHLQGEYLAKASAGSEKKKKKPAAEKLAPSKTQSGIDSSAPRRAKGPWNAVNLKSFTPVRARWAKDHCSVCNLDYDYDFNQFITCTACGVTVHQFCYGVMKRPALDDVWLCRACENQKKGEKAPQCCVCPVEGGALKPTTIKGHWCHVACCQWIPELTVLDQERVEPIARVQHIHKDRWTKKCSICKVEQGVIIQCDSCYVAFHPLCARMKGFEMETIETENGTIECRAYCARHSKEIKPGKGLLPATSEVEIEGKKCLTDPSQYVFHIDLPPLDIKCPSGCSRLEPLDRSLGWEREAKGSGRGISSTKGFWIPEPLPVVEVALPPKETKAKLPKSNGRARKSWVTKPVELLPLPEGCPEEIKVCCGKAFGVMNVRTQNVLYDGKTLPPSIFEKVGGKSHAKKWKTSLWACNEAGDPALPMSDWLGQFKLEKEQLFRLLMNTRRREQYEQWRARMEHHEVENAVTEIVEEIVQQVSAHDDVAQSVKDPSVVEPTECGPDEGGATQGTETDLSEKSPEPSQEDGDERAIQEVLAGILQQVVGQDTGIASGDIEKKPPGESEAALVDDKQTLRRQLGMAVVGQKFSIFWSEEDKWHSAKVVAYSREHDVHRIEYQTGYLEWLKLTDQKIRWEMNLSESSSSGPATLPGMDEEAPPRKDLGHCVGKRVGIWWEDDKQFYYGQVGAYNPFDGKVHVWYDDGMKEWLDFGKEKFEWSEERIKQPTIVPVECNGLTGHLCTSSKEVSFLGLYLTPEMFVELAGHGWEPSEWKKSIHMSKEVDQTQQTVGIWLLENGFESSRFSRSRKNIPIDVRPTMNNQRAERRPRTGKQAFVRGLAYRVKFPSKEKKIPSFKAWTAEQWLQKHPVAVQGPEDDANAMNKESGGDQKDNVAAEDAEVDAAVKSFVDAVVEAVAKGVEEEEEAKKAAQRPVEPTTAEEVVPWVVNRLIQMMEFKAFLGMFPGKGVVGAELKLSHSLPGSKTLTCTVEGFDLDKSVLHVAVLKPPPAYLKVSALPTAAPVTLMRSIKFGDEVIKWKDLFQPQLTAKRKRRPPFELLFRQEGSLFHPLCLGLFCVGWRVSVEWEDDSFYYGVVDDFNFLDGRLRIIYDDGSFEWFEPRMVVEKVQWLAKEGDYRKPRIGKIPDAIYIVCNGMRGIFHVHTRRVEVPRKAAGTPASAMPKLQGGEGSPKPANDPVSLSDSVTLMPEDELHTVIRTKVTELIEFVAEYHDDTVNLLSCDSPSEEEVASLVSKFREEELSKNPELGSPARPVAAADGAPKEEVREPVAEDAAAEDLGVELVTLEEFENRARLLHPKKRKVRAKVLKEDKYTVMQWLLKEGLEINKLSLAYRKRNPGQVEEAKLKRKRKKQKAKSESEDPTIVFDVVPLLEQIQKCSAAEKAKVTFGKSVIHGWGLFAKVAIKEGETVVEYRGDIVRPSVANQRELRYKLENKDLYLFTANERQVIDSTDVGSIGRFMNHSCAPSCYIKSAYDSKAGLPHLAFFARCDILPGQELTFDYRLQEEDAANKIECKCGAPTCKGTLN</sequence>
<dbReference type="PANTHER" id="PTHR13793:SF107">
    <property type="entry name" value="BROMODOMAIN-CONTAINING PROTEIN HOMOLOG"/>
    <property type="match status" value="1"/>
</dbReference>
<reference evidence="16 17" key="1">
    <citation type="submission" date="2018-07" db="EMBL/GenBank/DDBJ databases">
        <title>The complete nuclear genome of the prasinophyte Chloropicon primus (CCMP1205).</title>
        <authorList>
            <person name="Pombert J.-F."/>
            <person name="Otis C."/>
            <person name="Turmel M."/>
            <person name="Lemieux C."/>
        </authorList>
    </citation>
    <scope>NUCLEOTIDE SEQUENCE [LARGE SCALE GENOMIC DNA]</scope>
    <source>
        <strain evidence="16 17">CCMP1205</strain>
    </source>
</reference>
<organism evidence="16 17">
    <name type="scientific">Chloropicon primus</name>
    <dbReference type="NCBI Taxonomy" id="1764295"/>
    <lineage>
        <taxon>Eukaryota</taxon>
        <taxon>Viridiplantae</taxon>
        <taxon>Chlorophyta</taxon>
        <taxon>Chloropicophyceae</taxon>
        <taxon>Chloropicales</taxon>
        <taxon>Chloropicaceae</taxon>
        <taxon>Chloropicon</taxon>
    </lineage>
</organism>
<dbReference type="CDD" id="cd05162">
    <property type="entry name" value="PWWP"/>
    <property type="match status" value="2"/>
</dbReference>
<dbReference type="PROSITE" id="PS50280">
    <property type="entry name" value="SET"/>
    <property type="match status" value="1"/>
</dbReference>
<evidence type="ECO:0000256" key="8">
    <source>
        <dbReference type="ARBA" id="ARBA00023242"/>
    </source>
</evidence>
<dbReference type="Gene3D" id="3.30.40.10">
    <property type="entry name" value="Zinc/RING finger domain, C3HC4 (zinc finger)"/>
    <property type="match status" value="3"/>
</dbReference>
<dbReference type="InterPro" id="IPR050701">
    <property type="entry name" value="Histone_Mod_Regulator"/>
</dbReference>
<gene>
    <name evidence="16" type="ORF">A3770_05p40530</name>
</gene>
<dbReference type="PROSITE" id="PS01359">
    <property type="entry name" value="ZF_PHD_1"/>
    <property type="match status" value="1"/>
</dbReference>
<dbReference type="SMART" id="SM00249">
    <property type="entry name" value="PHD"/>
    <property type="match status" value="3"/>
</dbReference>
<dbReference type="PROSITE" id="PS51805">
    <property type="entry name" value="EPHD"/>
    <property type="match status" value="1"/>
</dbReference>
<dbReference type="InterPro" id="IPR046341">
    <property type="entry name" value="SET_dom_sf"/>
</dbReference>
<dbReference type="InterPro" id="IPR019787">
    <property type="entry name" value="Znf_PHD-finger"/>
</dbReference>
<dbReference type="EMBL" id="CP031038">
    <property type="protein sequence ID" value="QDZ21535.1"/>
    <property type="molecule type" value="Genomic_DNA"/>
</dbReference>
<feature type="compositionally biased region" description="Basic and acidic residues" evidence="10">
    <location>
        <begin position="59"/>
        <end position="68"/>
    </location>
</feature>
<dbReference type="InterPro" id="IPR019786">
    <property type="entry name" value="Zinc_finger_PHD-type_CS"/>
</dbReference>
<evidence type="ECO:0000256" key="5">
    <source>
        <dbReference type="ARBA" id="ARBA00022771"/>
    </source>
</evidence>
<feature type="compositionally biased region" description="Basic and acidic residues" evidence="10">
    <location>
        <begin position="287"/>
        <end position="296"/>
    </location>
</feature>
<evidence type="ECO:0000256" key="6">
    <source>
        <dbReference type="ARBA" id="ARBA00022833"/>
    </source>
</evidence>
<feature type="domain" description="PHD-type" evidence="11">
    <location>
        <begin position="892"/>
        <end position="952"/>
    </location>
</feature>
<feature type="region of interest" description="Disordered" evidence="10">
    <location>
        <begin position="2265"/>
        <end position="2294"/>
    </location>
</feature>
<dbReference type="PROSITE" id="PS50016">
    <property type="entry name" value="ZF_PHD_2"/>
    <property type="match status" value="2"/>
</dbReference>
<dbReference type="Gene3D" id="2.170.270.10">
    <property type="entry name" value="SET domain"/>
    <property type="match status" value="1"/>
</dbReference>
<dbReference type="SUPFAM" id="SSF57903">
    <property type="entry name" value="FYVE/PHD zinc finger"/>
    <property type="match status" value="3"/>
</dbReference>
<feature type="region of interest" description="Disordered" evidence="10">
    <location>
        <begin position="396"/>
        <end position="418"/>
    </location>
</feature>
<evidence type="ECO:0000259" key="13">
    <source>
        <dbReference type="PROSITE" id="PS50812"/>
    </source>
</evidence>
<feature type="domain" description="PHD-type" evidence="15">
    <location>
        <begin position="1140"/>
        <end position="1252"/>
    </location>
</feature>
<dbReference type="Pfam" id="PF13832">
    <property type="entry name" value="zf-HC5HC2H_2"/>
    <property type="match status" value="1"/>
</dbReference>
<dbReference type="InterPro" id="IPR011011">
    <property type="entry name" value="Znf_FYVE_PHD"/>
</dbReference>
<feature type="domain" description="PHD-type" evidence="11">
    <location>
        <begin position="1082"/>
        <end position="1134"/>
    </location>
</feature>
<feature type="compositionally biased region" description="Basic and acidic residues" evidence="10">
    <location>
        <begin position="2284"/>
        <end position="2293"/>
    </location>
</feature>
<dbReference type="InterPro" id="IPR034732">
    <property type="entry name" value="EPHD"/>
</dbReference>
<dbReference type="Pfam" id="PF13831">
    <property type="entry name" value="PHD_2"/>
    <property type="match status" value="1"/>
</dbReference>
<keyword evidence="17" id="KW-1185">Reference proteome</keyword>
<dbReference type="Pfam" id="PF00855">
    <property type="entry name" value="PWWP"/>
    <property type="match status" value="2"/>
</dbReference>
<dbReference type="GO" id="GO:0008168">
    <property type="term" value="F:methyltransferase activity"/>
    <property type="evidence" value="ECO:0007669"/>
    <property type="project" value="UniProtKB-KW"/>
</dbReference>
<dbReference type="InterPro" id="IPR003616">
    <property type="entry name" value="Post-SET_dom"/>
</dbReference>
<name>A0A5B8MPL1_9CHLO</name>
<dbReference type="SMART" id="SM00333">
    <property type="entry name" value="TUDOR"/>
    <property type="match status" value="5"/>
</dbReference>
<dbReference type="GO" id="GO:0140993">
    <property type="term" value="F:histone modifying activity"/>
    <property type="evidence" value="ECO:0007669"/>
    <property type="project" value="UniProtKB-ARBA"/>
</dbReference>
<evidence type="ECO:0000256" key="9">
    <source>
        <dbReference type="PROSITE-ProRule" id="PRU00146"/>
    </source>
</evidence>
<evidence type="ECO:0000256" key="7">
    <source>
        <dbReference type="ARBA" id="ARBA00022853"/>
    </source>
</evidence>
<dbReference type="OrthoDB" id="308383at2759"/>
<protein>
    <submittedName>
        <fullName evidence="16">Histone methyltransferase</fullName>
    </submittedName>
</protein>
<keyword evidence="6" id="KW-0862">Zinc</keyword>
<evidence type="ECO:0000259" key="11">
    <source>
        <dbReference type="PROSITE" id="PS50016"/>
    </source>
</evidence>
<dbReference type="PROSITE" id="PS50812">
    <property type="entry name" value="PWWP"/>
    <property type="match status" value="2"/>
</dbReference>
<feature type="region of interest" description="Disordered" evidence="10">
    <location>
        <begin position="2176"/>
        <end position="2206"/>
    </location>
</feature>
<dbReference type="InterPro" id="IPR010919">
    <property type="entry name" value="SAND-like_dom_sf"/>
</dbReference>
<feature type="domain" description="Post-SET" evidence="14">
    <location>
        <begin position="2533"/>
        <end position="2549"/>
    </location>
</feature>
<feature type="region of interest" description="Disordered" evidence="10">
    <location>
        <begin position="262"/>
        <end position="323"/>
    </location>
</feature>
<feature type="domain" description="SET" evidence="12">
    <location>
        <begin position="2407"/>
        <end position="2525"/>
    </location>
</feature>
<dbReference type="InterPro" id="IPR000313">
    <property type="entry name" value="PWWP_dom"/>
</dbReference>
<evidence type="ECO:0000259" key="12">
    <source>
        <dbReference type="PROSITE" id="PS50280"/>
    </source>
</evidence>
<dbReference type="InterPro" id="IPR001965">
    <property type="entry name" value="Znf_PHD"/>
</dbReference>
<keyword evidence="8" id="KW-0539">Nucleus</keyword>
<dbReference type="GO" id="GO:0032259">
    <property type="term" value="P:methylation"/>
    <property type="evidence" value="ECO:0007669"/>
    <property type="project" value="UniProtKB-KW"/>
</dbReference>
<dbReference type="SUPFAM" id="SSF63748">
    <property type="entry name" value="Tudor/PWWP/MBT"/>
    <property type="match status" value="2"/>
</dbReference>
<keyword evidence="1 16" id="KW-0489">Methyltransferase</keyword>
<dbReference type="STRING" id="1764295.A0A5B8MPL1"/>
<dbReference type="InterPro" id="IPR001214">
    <property type="entry name" value="SET_dom"/>
</dbReference>
<dbReference type="SMART" id="SM00508">
    <property type="entry name" value="PostSET"/>
    <property type="match status" value="1"/>
</dbReference>
<keyword evidence="4" id="KW-0479">Metal-binding</keyword>
<feature type="compositionally biased region" description="Low complexity" evidence="10">
    <location>
        <begin position="20"/>
        <end position="30"/>
    </location>
</feature>
<dbReference type="SMART" id="SM00293">
    <property type="entry name" value="PWWP"/>
    <property type="match status" value="2"/>
</dbReference>
<dbReference type="GO" id="GO:0008270">
    <property type="term" value="F:zinc ion binding"/>
    <property type="evidence" value="ECO:0007669"/>
    <property type="project" value="UniProtKB-KW"/>
</dbReference>
<dbReference type="InterPro" id="IPR013083">
    <property type="entry name" value="Znf_RING/FYVE/PHD"/>
</dbReference>
<feature type="compositionally biased region" description="Basic and acidic residues" evidence="10">
    <location>
        <begin position="399"/>
        <end position="410"/>
    </location>
</feature>
<evidence type="ECO:0000256" key="4">
    <source>
        <dbReference type="ARBA" id="ARBA00022723"/>
    </source>
</evidence>
<dbReference type="Gene3D" id="2.30.30.140">
    <property type="match status" value="6"/>
</dbReference>
<keyword evidence="3" id="KW-0949">S-adenosyl-L-methionine</keyword>
<dbReference type="Pfam" id="PF00856">
    <property type="entry name" value="SET"/>
    <property type="match status" value="1"/>
</dbReference>
<proteinExistence type="predicted"/>
<evidence type="ECO:0000256" key="3">
    <source>
        <dbReference type="ARBA" id="ARBA00022691"/>
    </source>
</evidence>
<evidence type="ECO:0000256" key="10">
    <source>
        <dbReference type="SAM" id="MobiDB-lite"/>
    </source>
</evidence>
<evidence type="ECO:0000256" key="1">
    <source>
        <dbReference type="ARBA" id="ARBA00022603"/>
    </source>
</evidence>
<dbReference type="PANTHER" id="PTHR13793">
    <property type="entry name" value="PHD FINGER PROTEINS"/>
    <property type="match status" value="1"/>
</dbReference>
<evidence type="ECO:0000259" key="14">
    <source>
        <dbReference type="PROSITE" id="PS50868"/>
    </source>
</evidence>
<feature type="region of interest" description="Disordered" evidence="10">
    <location>
        <begin position="1"/>
        <end position="107"/>
    </location>
</feature>
<feature type="region of interest" description="Disordered" evidence="10">
    <location>
        <begin position="1652"/>
        <end position="1672"/>
    </location>
</feature>
<keyword evidence="7" id="KW-0156">Chromatin regulator</keyword>
<dbReference type="SUPFAM" id="SSF63763">
    <property type="entry name" value="SAND domain-like"/>
    <property type="match status" value="1"/>
</dbReference>
<dbReference type="SUPFAM" id="SSF82199">
    <property type="entry name" value="SET domain"/>
    <property type="match status" value="1"/>
</dbReference>